<dbReference type="GeneID" id="97422918"/>
<evidence type="ECO:0000313" key="4">
    <source>
        <dbReference type="Proteomes" id="UP001262032"/>
    </source>
</evidence>
<sequence length="218" mass="21002">MRLTLDHRKIVSAGDPQVARTGSAKSARLSHQRPTRRLLAALSAAAMAGSLAGCVGGTPSVNESASAAPGVTEPGIAGPGLAPSQAAGPAAADQTGAGTPGTQDAGPLADTSGAASNGAPEAAATETVRQTVTDALGRLAAGTPKPATAQVSDALTGAGIAPGVLEVSQSRTPTGLEADAIEAAVLQGRDCVIGQVRDGAVAVTVLPVLASGKCFVGT</sequence>
<proteinExistence type="predicted"/>
<dbReference type="InterPro" id="IPR054262">
    <property type="entry name" value="DUF6993"/>
</dbReference>
<gene>
    <name evidence="3" type="ORF">J2X12_002411</name>
</gene>
<evidence type="ECO:0000256" key="1">
    <source>
        <dbReference type="SAM" id="MobiDB-lite"/>
    </source>
</evidence>
<organism evidence="3 4">
    <name type="scientific">Pseudarthrobacter oxydans</name>
    <name type="common">Arthrobacter oxydans</name>
    <dbReference type="NCBI Taxonomy" id="1671"/>
    <lineage>
        <taxon>Bacteria</taxon>
        <taxon>Bacillati</taxon>
        <taxon>Actinomycetota</taxon>
        <taxon>Actinomycetes</taxon>
        <taxon>Micrococcales</taxon>
        <taxon>Micrococcaceae</taxon>
        <taxon>Pseudarthrobacter</taxon>
    </lineage>
</organism>
<evidence type="ECO:0000313" key="3">
    <source>
        <dbReference type="EMBL" id="MDR7164382.1"/>
    </source>
</evidence>
<feature type="compositionally biased region" description="Low complexity" evidence="1">
    <location>
        <begin position="79"/>
        <end position="124"/>
    </location>
</feature>
<reference evidence="3" key="1">
    <citation type="submission" date="2023-07" db="EMBL/GenBank/DDBJ databases">
        <title>Sorghum-associated microbial communities from plants grown in Nebraska, USA.</title>
        <authorList>
            <person name="Schachtman D."/>
        </authorList>
    </citation>
    <scope>NUCLEOTIDE SEQUENCE</scope>
    <source>
        <strain evidence="3">BE261</strain>
    </source>
</reference>
<feature type="region of interest" description="Disordered" evidence="1">
    <location>
        <begin position="62"/>
        <end position="127"/>
    </location>
</feature>
<name>A0AAW8NAT7_PSEOX</name>
<feature type="domain" description="DUF6993" evidence="2">
    <location>
        <begin position="137"/>
        <end position="218"/>
    </location>
</feature>
<dbReference type="RefSeq" id="WP_251424089.1">
    <property type="nucleotide sequence ID" value="NZ_JAVDTN010000008.1"/>
</dbReference>
<dbReference type="EMBL" id="JAVDWN010000007">
    <property type="protein sequence ID" value="MDR7164382.1"/>
    <property type="molecule type" value="Genomic_DNA"/>
</dbReference>
<protein>
    <recommendedName>
        <fullName evidence="2">DUF6993 domain-containing protein</fullName>
    </recommendedName>
</protein>
<comment type="caution">
    <text evidence="3">The sequence shown here is derived from an EMBL/GenBank/DDBJ whole genome shotgun (WGS) entry which is preliminary data.</text>
</comment>
<evidence type="ECO:0000259" key="2">
    <source>
        <dbReference type="Pfam" id="PF22504"/>
    </source>
</evidence>
<dbReference type="Pfam" id="PF22504">
    <property type="entry name" value="DUF6993"/>
    <property type="match status" value="1"/>
</dbReference>
<dbReference type="Proteomes" id="UP001262032">
    <property type="component" value="Unassembled WGS sequence"/>
</dbReference>
<accession>A0AAW8NAT7</accession>
<dbReference type="AlphaFoldDB" id="A0AAW8NAT7"/>